<evidence type="ECO:0000256" key="6">
    <source>
        <dbReference type="ARBA" id="ARBA00022917"/>
    </source>
</evidence>
<evidence type="ECO:0000256" key="4">
    <source>
        <dbReference type="ARBA" id="ARBA00022741"/>
    </source>
</evidence>
<keyword evidence="6 10" id="KW-0648">Protein biosynthesis</keyword>
<dbReference type="STRING" id="1318617.MGM1_2630"/>
<evidence type="ECO:0000256" key="2">
    <source>
        <dbReference type="ARBA" id="ARBA00011123"/>
    </source>
</evidence>
<feature type="domain" description="Asn/Gln amidotransferase" evidence="11">
    <location>
        <begin position="323"/>
        <end position="471"/>
    </location>
</feature>
<dbReference type="GO" id="GO:0005524">
    <property type="term" value="F:ATP binding"/>
    <property type="evidence" value="ECO:0007669"/>
    <property type="project" value="UniProtKB-KW"/>
</dbReference>
<evidence type="ECO:0000256" key="1">
    <source>
        <dbReference type="ARBA" id="ARBA00005306"/>
    </source>
</evidence>
<dbReference type="AlphaFoldDB" id="A0A097SSR1"/>
<dbReference type="InterPro" id="IPR003789">
    <property type="entry name" value="Asn/Gln_tRNA_amidoTrase-B-like"/>
</dbReference>
<comment type="function">
    <text evidence="7 10">Allows the formation of correctly charged Asn-tRNA(Asn) or Gln-tRNA(Gln) through the transamidation of misacylated Asp-tRNA(Asn) or Glu-tRNA(Gln) in organisms which lack either or both of asparaginyl-tRNA or glutaminyl-tRNA synthetases. The reaction takes place in the presence of glutamine and ATP through an activated phospho-Asp-tRNA(Asn) or phospho-Glu-tRNA(Gln).</text>
</comment>
<keyword evidence="5 10" id="KW-0067">ATP-binding</keyword>
<dbReference type="InterPro" id="IPR004413">
    <property type="entry name" value="GatB"/>
</dbReference>
<dbReference type="HAMAP" id="MF_00121">
    <property type="entry name" value="GatB"/>
    <property type="match status" value="1"/>
</dbReference>
<dbReference type="eggNOG" id="COG0064">
    <property type="taxonomic scope" value="Bacteria"/>
</dbReference>
<accession>A0A097SSR1</accession>
<dbReference type="PANTHER" id="PTHR11659:SF0">
    <property type="entry name" value="GLUTAMYL-TRNA(GLN) AMIDOTRANSFERASE SUBUNIT B, MITOCHONDRIAL"/>
    <property type="match status" value="1"/>
</dbReference>
<protein>
    <recommendedName>
        <fullName evidence="10">Aspartyl/glutamyl-tRNA(Asn/Gln) amidotransferase subunit B</fullName>
        <shortName evidence="10">Asp/Glu-ADT subunit B</shortName>
        <ecNumber evidence="10">6.3.5.-</ecNumber>
    </recommendedName>
</protein>
<dbReference type="GO" id="GO:0050566">
    <property type="term" value="F:asparaginyl-tRNA synthase (glutamine-hydrolyzing) activity"/>
    <property type="evidence" value="ECO:0007669"/>
    <property type="project" value="RHEA"/>
</dbReference>
<sequence>MIKNFIPTIGVEVHCVLNTKSKMFSPSKNNHYDPSNTNVHPLDLGMPGVLPSVNRAAVKKAIILAKTLDMKIEKNLNFDRKNYFYQDLPKGYQLTQQFMPIGTNGKIILDNGKIINIERIHLEEDTAKETITNGQVFLDFNRCGCPLIEIVSKPDIHSVDEVLAYLNKLKRILIFMNISDGKMEDGSLRADINISIAPCGSKKLGTRIELKNINSFASIQKAINYEINRQSQMILNNESWEQATFRWDELANKTIFMRSKESVVDYHYFAEPNIITLRLPDEFVQDVLNNMNENVDVIEEKLKSLKINEKIIEQLLNDYHLYRVFSSVYTQTKEVEATLTWVVVELPNYLKKVNRSIESVTDHEIKLITSLIELLKSGELNGKHAKTLFPLMLDKQHWPSKIMDELHLVQIKDPYVLKPIISRIVEANLPMLDQYDNRKERVIKMFVGLIMKETSGQANPAVANKILIEIINEKLNK</sequence>
<evidence type="ECO:0000256" key="10">
    <source>
        <dbReference type="HAMAP-Rule" id="MF_00121"/>
    </source>
</evidence>
<dbReference type="InterPro" id="IPR014746">
    <property type="entry name" value="Gln_synth/guanido_kin_cat_dom"/>
</dbReference>
<dbReference type="Proteomes" id="UP000030066">
    <property type="component" value="Chromosome"/>
</dbReference>
<dbReference type="InterPro" id="IPR017958">
    <property type="entry name" value="Gln-tRNA_amidoTrfase_suB_CS"/>
</dbReference>
<dbReference type="GO" id="GO:0006412">
    <property type="term" value="P:translation"/>
    <property type="evidence" value="ECO:0007669"/>
    <property type="project" value="UniProtKB-UniRule"/>
</dbReference>
<dbReference type="PANTHER" id="PTHR11659">
    <property type="entry name" value="GLUTAMYL-TRNA GLN AMIDOTRANSFERASE SUBUNIT B MITOCHONDRIAL AND PROKARYOTIC PET112-RELATED"/>
    <property type="match status" value="1"/>
</dbReference>
<dbReference type="SUPFAM" id="SSF89095">
    <property type="entry name" value="GatB/YqeY motif"/>
    <property type="match status" value="1"/>
</dbReference>
<dbReference type="SUPFAM" id="SSF55931">
    <property type="entry name" value="Glutamine synthetase/guanido kinase"/>
    <property type="match status" value="1"/>
</dbReference>
<dbReference type="Pfam" id="PF02637">
    <property type="entry name" value="GatB_Yqey"/>
    <property type="match status" value="1"/>
</dbReference>
<dbReference type="SMART" id="SM00845">
    <property type="entry name" value="GatB_Yqey"/>
    <property type="match status" value="1"/>
</dbReference>
<evidence type="ECO:0000256" key="9">
    <source>
        <dbReference type="ARBA" id="ARBA00047913"/>
    </source>
</evidence>
<evidence type="ECO:0000256" key="7">
    <source>
        <dbReference type="ARBA" id="ARBA00024799"/>
    </source>
</evidence>
<keyword evidence="4 10" id="KW-0547">Nucleotide-binding</keyword>
<gene>
    <name evidence="10 12" type="primary">gatB</name>
    <name evidence="12" type="ORF">MGM1_2630</name>
</gene>
<organism evidence="12 13">
    <name type="scientific">Candidatus Malacoplasma girerdii</name>
    <dbReference type="NCBI Taxonomy" id="1318617"/>
    <lineage>
        <taxon>Bacteria</taxon>
        <taxon>Bacillati</taxon>
        <taxon>Mycoplasmatota</taxon>
        <taxon>Mycoplasmoidales</taxon>
        <taxon>Mycoplasmoidaceae</taxon>
        <taxon>Malacoplasma</taxon>
    </lineage>
</organism>
<dbReference type="HOGENOM" id="CLU_019240_0_0_14"/>
<dbReference type="InterPro" id="IPR018027">
    <property type="entry name" value="Asn/Gln_amidotransferase"/>
</dbReference>
<dbReference type="Gene3D" id="1.10.10.410">
    <property type="match status" value="1"/>
</dbReference>
<dbReference type="EMBL" id="CP007711">
    <property type="protein sequence ID" value="AIV03637.1"/>
    <property type="molecule type" value="Genomic_DNA"/>
</dbReference>
<dbReference type="PROSITE" id="PS01234">
    <property type="entry name" value="GATB"/>
    <property type="match status" value="1"/>
</dbReference>
<dbReference type="GO" id="GO:0050567">
    <property type="term" value="F:glutaminyl-tRNA synthase (glutamine-hydrolyzing) activity"/>
    <property type="evidence" value="ECO:0007669"/>
    <property type="project" value="UniProtKB-UniRule"/>
</dbReference>
<dbReference type="GO" id="GO:0070681">
    <property type="term" value="P:glutaminyl-tRNAGln biosynthesis via transamidation"/>
    <property type="evidence" value="ECO:0007669"/>
    <property type="project" value="TreeGrafter"/>
</dbReference>
<dbReference type="GO" id="GO:0016740">
    <property type="term" value="F:transferase activity"/>
    <property type="evidence" value="ECO:0007669"/>
    <property type="project" value="UniProtKB-KW"/>
</dbReference>
<evidence type="ECO:0000256" key="5">
    <source>
        <dbReference type="ARBA" id="ARBA00022840"/>
    </source>
</evidence>
<dbReference type="InterPro" id="IPR017959">
    <property type="entry name" value="Asn/Gln-tRNA_amidoTrfase_suB/E"/>
</dbReference>
<reference evidence="12 13" key="1">
    <citation type="journal article" date="2014" name="PLoS ONE">
        <title>An emerging Mycoplasma associated with trichomoniasis, vaginal infection and disease.</title>
        <authorList>
            <consortium name="Vaginal Microbiome Consortium"/>
            <person name="Fettweis J.M."/>
            <person name="Serrano M.G."/>
            <person name="Huang B."/>
            <person name="Brooks J.P."/>
            <person name="Glascock A.L."/>
            <person name="Sheth N.U."/>
            <person name="Strauss J.F.III."/>
            <person name="Jefferson K.K."/>
            <person name="Buck G.A."/>
        </authorList>
    </citation>
    <scope>NUCLEOTIDE SEQUENCE [LARGE SCALE GENOMIC DNA]</scope>
    <source>
        <strain evidence="12 13">VCU_M1</strain>
    </source>
</reference>
<dbReference type="EC" id="6.3.5.-" evidence="10"/>
<evidence type="ECO:0000256" key="8">
    <source>
        <dbReference type="ARBA" id="ARBA00047380"/>
    </source>
</evidence>
<name>A0A097SSR1_9BACT</name>
<dbReference type="Pfam" id="PF02934">
    <property type="entry name" value="GatB_N"/>
    <property type="match status" value="1"/>
</dbReference>
<proteinExistence type="inferred from homology"/>
<dbReference type="InterPro" id="IPR023168">
    <property type="entry name" value="GatB_Yqey_C_2"/>
</dbReference>
<dbReference type="NCBIfam" id="TIGR00133">
    <property type="entry name" value="gatB"/>
    <property type="match status" value="1"/>
</dbReference>
<comment type="similarity">
    <text evidence="1 10">Belongs to the GatB/GatE family. GatB subfamily.</text>
</comment>
<comment type="catalytic activity">
    <reaction evidence="9 10">
        <text>L-glutamyl-tRNA(Gln) + L-glutamine + ATP + H2O = L-glutaminyl-tRNA(Gln) + L-glutamate + ADP + phosphate + H(+)</text>
        <dbReference type="Rhea" id="RHEA:17521"/>
        <dbReference type="Rhea" id="RHEA-COMP:9681"/>
        <dbReference type="Rhea" id="RHEA-COMP:9684"/>
        <dbReference type="ChEBI" id="CHEBI:15377"/>
        <dbReference type="ChEBI" id="CHEBI:15378"/>
        <dbReference type="ChEBI" id="CHEBI:29985"/>
        <dbReference type="ChEBI" id="CHEBI:30616"/>
        <dbReference type="ChEBI" id="CHEBI:43474"/>
        <dbReference type="ChEBI" id="CHEBI:58359"/>
        <dbReference type="ChEBI" id="CHEBI:78520"/>
        <dbReference type="ChEBI" id="CHEBI:78521"/>
        <dbReference type="ChEBI" id="CHEBI:456216"/>
    </reaction>
</comment>
<dbReference type="NCBIfam" id="NF004014">
    <property type="entry name" value="PRK05477.1-4"/>
    <property type="match status" value="1"/>
</dbReference>
<comment type="subunit">
    <text evidence="2 10">Heterotrimer of A, B and C subunits.</text>
</comment>
<dbReference type="KEGG" id="mgj:MGM1_2630"/>
<comment type="catalytic activity">
    <reaction evidence="8 10">
        <text>L-aspartyl-tRNA(Asn) + L-glutamine + ATP + H2O = L-asparaginyl-tRNA(Asn) + L-glutamate + ADP + phosphate + 2 H(+)</text>
        <dbReference type="Rhea" id="RHEA:14513"/>
        <dbReference type="Rhea" id="RHEA-COMP:9674"/>
        <dbReference type="Rhea" id="RHEA-COMP:9677"/>
        <dbReference type="ChEBI" id="CHEBI:15377"/>
        <dbReference type="ChEBI" id="CHEBI:15378"/>
        <dbReference type="ChEBI" id="CHEBI:29985"/>
        <dbReference type="ChEBI" id="CHEBI:30616"/>
        <dbReference type="ChEBI" id="CHEBI:43474"/>
        <dbReference type="ChEBI" id="CHEBI:58359"/>
        <dbReference type="ChEBI" id="CHEBI:78515"/>
        <dbReference type="ChEBI" id="CHEBI:78516"/>
        <dbReference type="ChEBI" id="CHEBI:456216"/>
    </reaction>
</comment>
<evidence type="ECO:0000313" key="13">
    <source>
        <dbReference type="Proteomes" id="UP000030066"/>
    </source>
</evidence>
<evidence type="ECO:0000256" key="3">
    <source>
        <dbReference type="ARBA" id="ARBA00022598"/>
    </source>
</evidence>
<keyword evidence="13" id="KW-1185">Reference proteome</keyword>
<evidence type="ECO:0000313" key="12">
    <source>
        <dbReference type="EMBL" id="AIV03637.1"/>
    </source>
</evidence>
<evidence type="ECO:0000259" key="11">
    <source>
        <dbReference type="SMART" id="SM00845"/>
    </source>
</evidence>
<keyword evidence="3 10" id="KW-0436">Ligase</keyword>
<dbReference type="NCBIfam" id="NF004012">
    <property type="entry name" value="PRK05477.1-2"/>
    <property type="match status" value="1"/>
</dbReference>
<dbReference type="InterPro" id="IPR006075">
    <property type="entry name" value="Asn/Gln-tRNA_Trfase_suB/E_cat"/>
</dbReference>